<name>A0A8J2LNH5_9HEXA</name>
<reference evidence="2" key="1">
    <citation type="submission" date="2021-06" db="EMBL/GenBank/DDBJ databases">
        <authorList>
            <person name="Hodson N. C."/>
            <person name="Mongue J. A."/>
            <person name="Jaron S. K."/>
        </authorList>
    </citation>
    <scope>NUCLEOTIDE SEQUENCE</scope>
</reference>
<feature type="compositionally biased region" description="Low complexity" evidence="1">
    <location>
        <begin position="140"/>
        <end position="150"/>
    </location>
</feature>
<proteinExistence type="predicted"/>
<protein>
    <submittedName>
        <fullName evidence="2">Uncharacterized protein</fullName>
    </submittedName>
</protein>
<feature type="region of interest" description="Disordered" evidence="1">
    <location>
        <begin position="1"/>
        <end position="28"/>
    </location>
</feature>
<accession>A0A8J2LNH5</accession>
<evidence type="ECO:0000313" key="2">
    <source>
        <dbReference type="EMBL" id="CAG7834491.1"/>
    </source>
</evidence>
<gene>
    <name evidence="2" type="ORF">AFUS01_LOCUS43994</name>
</gene>
<keyword evidence="3" id="KW-1185">Reference proteome</keyword>
<dbReference type="AlphaFoldDB" id="A0A8J2LNH5"/>
<organism evidence="2 3">
    <name type="scientific">Allacma fusca</name>
    <dbReference type="NCBI Taxonomy" id="39272"/>
    <lineage>
        <taxon>Eukaryota</taxon>
        <taxon>Metazoa</taxon>
        <taxon>Ecdysozoa</taxon>
        <taxon>Arthropoda</taxon>
        <taxon>Hexapoda</taxon>
        <taxon>Collembola</taxon>
        <taxon>Symphypleona</taxon>
        <taxon>Sminthuridae</taxon>
        <taxon>Allacma</taxon>
    </lineage>
</organism>
<feature type="region of interest" description="Disordered" evidence="1">
    <location>
        <begin position="133"/>
        <end position="156"/>
    </location>
</feature>
<evidence type="ECO:0000313" key="3">
    <source>
        <dbReference type="Proteomes" id="UP000708208"/>
    </source>
</evidence>
<sequence length="189" mass="19907">MEIGEHFHPSPTIVVDRGSTGGSRPPSRVRVTFFESEKPLAVSSPESDIVDFDLSNMTLPGSPSAVDRTPPAYNRQMSTESGWDNPFRPDGDLSKEADQIVELIKEGKPINDETLRSKSPSVNETMNSVSYTNALNASPKGKGANGSAPNGAGGSGSVEVQHGVVAPAVGAGHVEHVVIKKKKGCCVIQ</sequence>
<dbReference type="EMBL" id="CAJVCH010570261">
    <property type="protein sequence ID" value="CAG7834491.1"/>
    <property type="molecule type" value="Genomic_DNA"/>
</dbReference>
<dbReference type="OrthoDB" id="6618101at2759"/>
<evidence type="ECO:0000256" key="1">
    <source>
        <dbReference type="SAM" id="MobiDB-lite"/>
    </source>
</evidence>
<dbReference type="Proteomes" id="UP000708208">
    <property type="component" value="Unassembled WGS sequence"/>
</dbReference>
<comment type="caution">
    <text evidence="2">The sequence shown here is derived from an EMBL/GenBank/DDBJ whole genome shotgun (WGS) entry which is preliminary data.</text>
</comment>